<feature type="transmembrane region" description="Helical" evidence="1">
    <location>
        <begin position="604"/>
        <end position="623"/>
    </location>
</feature>
<dbReference type="PANTHER" id="PTHR22255">
    <property type="entry name" value="LP06548P"/>
    <property type="match status" value="1"/>
</dbReference>
<dbReference type="InterPro" id="IPR055470">
    <property type="entry name" value="DUF7042"/>
</dbReference>
<sequence>MVAFRKIDVGACEFPREWTGGWFQSGVPNPLHINATFIETKGECYQEQGEKVVVYDKADNCYRCMAIHVKHPSVLQYKETDCVRVSPQEICTGISGDAPLYSMFRKYPEAKPIPCPFKSAPFTFSYNRGTGDCSSPVSKAESCTDDSRLVLKYQACPDVHATESNVEELICVATWKEGSTRYLVGRITQGNRRPLTSDEDQYRCFIYQRDIEASKVVYNIAQSADATCNGLQSAFEGSKTLKFKTVDNHHNRCKFPTWITDHHTWLSLDHKKTFKFSQRNATLKIVDEEPKPPIKTHENYVWNSEFGMESQEQRKQNSEMRVICHGILQQSTEQKKVQMVQIVAHMTHGCNSGYVCMVFYKRDNKVIEIQQSEHYQENPDEACRYFDATTVPFTTLITTTLKPKKCPHLGRYTLAINNKIPSLATTLKPKKCPHLGRYTLAINNIQSEKRRKRQQPVLDQIPAVTPPECESHDYESLSVGCTSSQEQMEFKTPCVDHPTVGYSCHGSWYENNTYYVITTPIARRSTDNIRYCMVYSLTSLNQGLSGDVGISPVRNGGPHLLRLSGVLGNCNRDIIPGIKGNWAFNFTSDGSCDETNTINSASNYLITSASVFTLALTAFVVILR</sequence>
<keyword evidence="1" id="KW-1133">Transmembrane helix</keyword>
<accession>A0AAW1KHX6</accession>
<gene>
    <name evidence="5" type="ORF">QE152_g22691</name>
</gene>
<dbReference type="Pfam" id="PF23070">
    <property type="entry name" value="DUF7043"/>
    <property type="match status" value="1"/>
</dbReference>
<feature type="domain" description="DUF7044" evidence="4">
    <location>
        <begin position="11"/>
        <end position="91"/>
    </location>
</feature>
<reference evidence="5 6" key="1">
    <citation type="journal article" date="2024" name="BMC Genomics">
        <title>De novo assembly and annotation of Popillia japonica's genome with initial clues to its potential as an invasive pest.</title>
        <authorList>
            <person name="Cucini C."/>
            <person name="Boschi S."/>
            <person name="Funari R."/>
            <person name="Cardaioli E."/>
            <person name="Iannotti N."/>
            <person name="Marturano G."/>
            <person name="Paoli F."/>
            <person name="Bruttini M."/>
            <person name="Carapelli A."/>
            <person name="Frati F."/>
            <person name="Nardi F."/>
        </authorList>
    </citation>
    <scope>NUCLEOTIDE SEQUENCE [LARGE SCALE GENOMIC DNA]</scope>
    <source>
        <strain evidence="5">DMR45628</strain>
    </source>
</reference>
<organism evidence="5 6">
    <name type="scientific">Popillia japonica</name>
    <name type="common">Japanese beetle</name>
    <dbReference type="NCBI Taxonomy" id="7064"/>
    <lineage>
        <taxon>Eukaryota</taxon>
        <taxon>Metazoa</taxon>
        <taxon>Ecdysozoa</taxon>
        <taxon>Arthropoda</taxon>
        <taxon>Hexapoda</taxon>
        <taxon>Insecta</taxon>
        <taxon>Pterygota</taxon>
        <taxon>Neoptera</taxon>
        <taxon>Endopterygota</taxon>
        <taxon>Coleoptera</taxon>
        <taxon>Polyphaga</taxon>
        <taxon>Scarabaeiformia</taxon>
        <taxon>Scarabaeidae</taxon>
        <taxon>Rutelinae</taxon>
        <taxon>Popillia</taxon>
    </lineage>
</organism>
<dbReference type="PANTHER" id="PTHR22255:SF9">
    <property type="entry name" value="LP06548P"/>
    <property type="match status" value="1"/>
</dbReference>
<dbReference type="Pfam" id="PF23071">
    <property type="entry name" value="DUF7044"/>
    <property type="match status" value="1"/>
</dbReference>
<dbReference type="Pfam" id="PF23069">
    <property type="entry name" value="DUF7042"/>
    <property type="match status" value="1"/>
</dbReference>
<dbReference type="InterPro" id="IPR055472">
    <property type="entry name" value="DUF7044"/>
</dbReference>
<feature type="domain" description="DUF7043" evidence="3">
    <location>
        <begin position="250"/>
        <end position="387"/>
    </location>
</feature>
<dbReference type="Proteomes" id="UP001458880">
    <property type="component" value="Unassembled WGS sequence"/>
</dbReference>
<dbReference type="InterPro" id="IPR055471">
    <property type="entry name" value="DUF7043"/>
</dbReference>
<name>A0AAW1KHX6_POPJA</name>
<feature type="domain" description="DUF7042" evidence="2">
    <location>
        <begin position="111"/>
        <end position="244"/>
    </location>
</feature>
<evidence type="ECO:0000259" key="4">
    <source>
        <dbReference type="Pfam" id="PF23071"/>
    </source>
</evidence>
<keyword evidence="1" id="KW-0472">Membrane</keyword>
<comment type="caution">
    <text evidence="5">The sequence shown here is derived from an EMBL/GenBank/DDBJ whole genome shotgun (WGS) entry which is preliminary data.</text>
</comment>
<dbReference type="EMBL" id="JASPKY010000220">
    <property type="protein sequence ID" value="KAK9719406.1"/>
    <property type="molecule type" value="Genomic_DNA"/>
</dbReference>
<proteinExistence type="predicted"/>
<evidence type="ECO:0000313" key="5">
    <source>
        <dbReference type="EMBL" id="KAK9719406.1"/>
    </source>
</evidence>
<keyword evidence="1" id="KW-0812">Transmembrane</keyword>
<dbReference type="AlphaFoldDB" id="A0AAW1KHX6"/>
<protein>
    <submittedName>
        <fullName evidence="5">Uncharacterized protein</fullName>
    </submittedName>
</protein>
<evidence type="ECO:0000259" key="2">
    <source>
        <dbReference type="Pfam" id="PF23069"/>
    </source>
</evidence>
<keyword evidence="6" id="KW-1185">Reference proteome</keyword>
<evidence type="ECO:0000256" key="1">
    <source>
        <dbReference type="SAM" id="Phobius"/>
    </source>
</evidence>
<dbReference type="GO" id="GO:0061909">
    <property type="term" value="P:autophagosome-lysosome fusion"/>
    <property type="evidence" value="ECO:0007669"/>
    <property type="project" value="TreeGrafter"/>
</dbReference>
<evidence type="ECO:0000313" key="6">
    <source>
        <dbReference type="Proteomes" id="UP001458880"/>
    </source>
</evidence>
<evidence type="ECO:0000259" key="3">
    <source>
        <dbReference type="Pfam" id="PF23070"/>
    </source>
</evidence>